<keyword evidence="6" id="KW-1185">Reference proteome</keyword>
<dbReference type="AlphaFoldDB" id="A0AAW1QJC4"/>
<name>A0AAW1QJC4_9CHLO</name>
<protein>
    <recommendedName>
        <fullName evidence="4">VASt domain-containing protein</fullName>
    </recommendedName>
</protein>
<evidence type="ECO:0000259" key="4">
    <source>
        <dbReference type="PROSITE" id="PS51778"/>
    </source>
</evidence>
<evidence type="ECO:0000313" key="6">
    <source>
        <dbReference type="Proteomes" id="UP001438707"/>
    </source>
</evidence>
<keyword evidence="3" id="KW-0812">Transmembrane</keyword>
<feature type="domain" description="VASt" evidence="4">
    <location>
        <begin position="103"/>
        <end position="272"/>
    </location>
</feature>
<dbReference type="Pfam" id="PF16016">
    <property type="entry name" value="VASt"/>
    <property type="match status" value="1"/>
</dbReference>
<feature type="transmembrane region" description="Helical" evidence="3">
    <location>
        <begin position="14"/>
        <end position="34"/>
    </location>
</feature>
<dbReference type="PANTHER" id="PTHR23319:SF4">
    <property type="entry name" value="GRAM DOMAIN CONTAINING 1B, ISOFORM E"/>
    <property type="match status" value="1"/>
</dbReference>
<dbReference type="EMBL" id="JALJOS010000037">
    <property type="protein sequence ID" value="KAK9821530.1"/>
    <property type="molecule type" value="Genomic_DNA"/>
</dbReference>
<evidence type="ECO:0000256" key="1">
    <source>
        <dbReference type="ARBA" id="ARBA00004370"/>
    </source>
</evidence>
<accession>A0AAW1QJC4</accession>
<proteinExistence type="predicted"/>
<dbReference type="PANTHER" id="PTHR23319">
    <property type="entry name" value="GRAM DOMAIN CONTAINING 1B, ISOFORM E"/>
    <property type="match status" value="1"/>
</dbReference>
<evidence type="ECO:0000313" key="5">
    <source>
        <dbReference type="EMBL" id="KAK9821530.1"/>
    </source>
</evidence>
<sequence>MAMKAARRGVEQHAAQLGLPAAASVVVCCAVWALKQWKRRRQDRDLPPPAPETAPVHSQGAVGQWAAVLPHNKDAEAAEEIEAFAETQGEASSSGRGILPDPLELLLYDEVLPLSVAEVWAWTQRPLGRVAAELHIRKRNRPVSANGWHSSGAAKLQRSTEYITPLKKLSFGPSEALCCERKTLEHRGPAGFLVSVAVQTPNVPYGDAFYTRLQIWAARQEGGQTRLRITGDMCFKRKLMLAGIIRRSTFEGMKTTYELFAEIMREQLQQHQQGSRPASAGLPSLKLAQLRQPSCHNTDSSHTLFPNRPVTAHPINRALTLLQLLGILGLLFLLLQAVLGAAAPCPIHRNGQGIASAVAESMQCLLSYAGDALPDLSWHWRR</sequence>
<dbReference type="GO" id="GO:0032934">
    <property type="term" value="F:sterol binding"/>
    <property type="evidence" value="ECO:0007669"/>
    <property type="project" value="TreeGrafter"/>
</dbReference>
<keyword evidence="3" id="KW-1133">Transmembrane helix</keyword>
<dbReference type="GO" id="GO:0120015">
    <property type="term" value="F:sterol transfer activity"/>
    <property type="evidence" value="ECO:0007669"/>
    <property type="project" value="TreeGrafter"/>
</dbReference>
<evidence type="ECO:0000256" key="3">
    <source>
        <dbReference type="SAM" id="Phobius"/>
    </source>
</evidence>
<dbReference type="PROSITE" id="PS51778">
    <property type="entry name" value="VAST"/>
    <property type="match status" value="1"/>
</dbReference>
<comment type="caution">
    <text evidence="5">The sequence shown here is derived from an EMBL/GenBank/DDBJ whole genome shotgun (WGS) entry which is preliminary data.</text>
</comment>
<dbReference type="InterPro" id="IPR031968">
    <property type="entry name" value="VASt"/>
</dbReference>
<comment type="subcellular location">
    <subcellularLocation>
        <location evidence="1">Membrane</location>
    </subcellularLocation>
</comment>
<dbReference type="GO" id="GO:0140268">
    <property type="term" value="C:endoplasmic reticulum-plasma membrane contact site"/>
    <property type="evidence" value="ECO:0007669"/>
    <property type="project" value="TreeGrafter"/>
</dbReference>
<reference evidence="5 6" key="1">
    <citation type="journal article" date="2024" name="Nat. Commun.">
        <title>Phylogenomics reveals the evolutionary origins of lichenization in chlorophyte algae.</title>
        <authorList>
            <person name="Puginier C."/>
            <person name="Libourel C."/>
            <person name="Otte J."/>
            <person name="Skaloud P."/>
            <person name="Haon M."/>
            <person name="Grisel S."/>
            <person name="Petersen M."/>
            <person name="Berrin J.G."/>
            <person name="Delaux P.M."/>
            <person name="Dal Grande F."/>
            <person name="Keller J."/>
        </authorList>
    </citation>
    <scope>NUCLEOTIDE SEQUENCE [LARGE SCALE GENOMIC DNA]</scope>
    <source>
        <strain evidence="5 6">SAG 2145</strain>
    </source>
</reference>
<dbReference type="InterPro" id="IPR051482">
    <property type="entry name" value="Cholesterol_transport"/>
</dbReference>
<evidence type="ECO:0000256" key="2">
    <source>
        <dbReference type="ARBA" id="ARBA00023136"/>
    </source>
</evidence>
<organism evidence="5 6">
    <name type="scientific">Apatococcus lobatus</name>
    <dbReference type="NCBI Taxonomy" id="904363"/>
    <lineage>
        <taxon>Eukaryota</taxon>
        <taxon>Viridiplantae</taxon>
        <taxon>Chlorophyta</taxon>
        <taxon>core chlorophytes</taxon>
        <taxon>Trebouxiophyceae</taxon>
        <taxon>Chlorellales</taxon>
        <taxon>Chlorellaceae</taxon>
        <taxon>Apatococcus</taxon>
    </lineage>
</organism>
<dbReference type="GO" id="GO:0032366">
    <property type="term" value="P:intracellular sterol transport"/>
    <property type="evidence" value="ECO:0007669"/>
    <property type="project" value="TreeGrafter"/>
</dbReference>
<dbReference type="Proteomes" id="UP001438707">
    <property type="component" value="Unassembled WGS sequence"/>
</dbReference>
<dbReference type="GO" id="GO:0005886">
    <property type="term" value="C:plasma membrane"/>
    <property type="evidence" value="ECO:0007669"/>
    <property type="project" value="TreeGrafter"/>
</dbReference>
<dbReference type="GO" id="GO:0005789">
    <property type="term" value="C:endoplasmic reticulum membrane"/>
    <property type="evidence" value="ECO:0007669"/>
    <property type="project" value="TreeGrafter"/>
</dbReference>
<keyword evidence="2 3" id="KW-0472">Membrane</keyword>
<gene>
    <name evidence="5" type="ORF">WJX74_007597</name>
</gene>
<feature type="transmembrane region" description="Helical" evidence="3">
    <location>
        <begin position="318"/>
        <end position="339"/>
    </location>
</feature>